<dbReference type="InterPro" id="IPR002903">
    <property type="entry name" value="RsmH"/>
</dbReference>
<keyword evidence="6 7" id="KW-0949">S-adenosyl-L-methionine</keyword>
<reference evidence="8 9" key="1">
    <citation type="submission" date="2019-01" db="EMBL/GenBank/DDBJ databases">
        <authorList>
            <consortium name="Pathogen Informatics"/>
        </authorList>
    </citation>
    <scope>NUCLEOTIDE SEQUENCE [LARGE SCALE GENOMIC DNA]</scope>
    <source>
        <strain evidence="8 9">NCTC10146</strain>
    </source>
</reference>
<feature type="binding site" evidence="7">
    <location>
        <position position="100"/>
    </location>
    <ligand>
        <name>S-adenosyl-L-methionine</name>
        <dbReference type="ChEBI" id="CHEBI:59789"/>
    </ligand>
</feature>
<keyword evidence="5 7" id="KW-0808">Transferase</keyword>
<dbReference type="PANTHER" id="PTHR11265">
    <property type="entry name" value="S-ADENOSYL-METHYLTRANSFERASE MRAW"/>
    <property type="match status" value="1"/>
</dbReference>
<comment type="function">
    <text evidence="7">Specifically methylates the N4 position of cytidine in position 1402 (C1402) of 16S rRNA.</text>
</comment>
<evidence type="ECO:0000256" key="3">
    <source>
        <dbReference type="ARBA" id="ARBA00022552"/>
    </source>
</evidence>
<evidence type="ECO:0000313" key="9">
    <source>
        <dbReference type="Proteomes" id="UP000290495"/>
    </source>
</evidence>
<gene>
    <name evidence="8" type="primary">MCYN0389</name>
    <name evidence="7" type="synonym">rsmH</name>
    <name evidence="8" type="ORF">NCTC10146_00407</name>
</gene>
<dbReference type="PIRSF" id="PIRSF004486">
    <property type="entry name" value="MraW"/>
    <property type="match status" value="1"/>
</dbReference>
<dbReference type="SUPFAM" id="SSF53335">
    <property type="entry name" value="S-adenosyl-L-methionine-dependent methyltransferases"/>
    <property type="match status" value="1"/>
</dbReference>
<evidence type="ECO:0000256" key="2">
    <source>
        <dbReference type="ARBA" id="ARBA00022490"/>
    </source>
</evidence>
<evidence type="ECO:0000256" key="7">
    <source>
        <dbReference type="HAMAP-Rule" id="MF_01007"/>
    </source>
</evidence>
<dbReference type="EC" id="2.1.1.199" evidence="7"/>
<dbReference type="HAMAP" id="MF_01007">
    <property type="entry name" value="16SrRNA_methyltr_H"/>
    <property type="match status" value="1"/>
</dbReference>
<dbReference type="Gene3D" id="3.40.50.150">
    <property type="entry name" value="Vaccinia Virus protein VP39"/>
    <property type="match status" value="1"/>
</dbReference>
<dbReference type="Gene3D" id="1.10.150.170">
    <property type="entry name" value="Putative methyltransferase TM0872, insert domain"/>
    <property type="match status" value="1"/>
</dbReference>
<organism evidence="8 9">
    <name type="scientific">Mycoplasmopsis canis</name>
    <dbReference type="NCBI Taxonomy" id="29555"/>
    <lineage>
        <taxon>Bacteria</taxon>
        <taxon>Bacillati</taxon>
        <taxon>Mycoplasmatota</taxon>
        <taxon>Mycoplasmoidales</taxon>
        <taxon>Metamycoplasmataceae</taxon>
        <taxon>Mycoplasmopsis</taxon>
    </lineage>
</organism>
<proteinExistence type="inferred from homology"/>
<dbReference type="EMBL" id="LR215010">
    <property type="protein sequence ID" value="VEU68944.1"/>
    <property type="molecule type" value="Genomic_DNA"/>
</dbReference>
<dbReference type="GO" id="GO:0005737">
    <property type="term" value="C:cytoplasm"/>
    <property type="evidence" value="ECO:0007669"/>
    <property type="project" value="UniProtKB-SubCell"/>
</dbReference>
<dbReference type="InterPro" id="IPR029063">
    <property type="entry name" value="SAM-dependent_MTases_sf"/>
</dbReference>
<feature type="binding site" evidence="7">
    <location>
        <position position="52"/>
    </location>
    <ligand>
        <name>S-adenosyl-L-methionine</name>
        <dbReference type="ChEBI" id="CHEBI:59789"/>
    </ligand>
</feature>
<feature type="binding site" evidence="7">
    <location>
        <position position="107"/>
    </location>
    <ligand>
        <name>S-adenosyl-L-methionine</name>
        <dbReference type="ChEBI" id="CHEBI:59789"/>
    </ligand>
</feature>
<name>A0A449AQU6_9BACT</name>
<dbReference type="RefSeq" id="WP_004794886.1">
    <property type="nucleotide sequence ID" value="NZ_LR215010.1"/>
</dbReference>
<dbReference type="InterPro" id="IPR023397">
    <property type="entry name" value="SAM-dep_MeTrfase_MraW_recog"/>
</dbReference>
<evidence type="ECO:0000256" key="5">
    <source>
        <dbReference type="ARBA" id="ARBA00022679"/>
    </source>
</evidence>
<comment type="subcellular location">
    <subcellularLocation>
        <location evidence="7">Cytoplasm</location>
    </subcellularLocation>
</comment>
<dbReference type="PANTHER" id="PTHR11265:SF0">
    <property type="entry name" value="12S RRNA N4-METHYLCYTIDINE METHYLTRANSFERASE"/>
    <property type="match status" value="1"/>
</dbReference>
<keyword evidence="2 7" id="KW-0963">Cytoplasm</keyword>
<evidence type="ECO:0000313" key="8">
    <source>
        <dbReference type="EMBL" id="VEU68944.1"/>
    </source>
</evidence>
<evidence type="ECO:0000256" key="4">
    <source>
        <dbReference type="ARBA" id="ARBA00022603"/>
    </source>
</evidence>
<feature type="binding site" evidence="7">
    <location>
        <begin position="33"/>
        <end position="35"/>
    </location>
    <ligand>
        <name>S-adenosyl-L-methionine</name>
        <dbReference type="ChEBI" id="CHEBI:59789"/>
    </ligand>
</feature>
<protein>
    <recommendedName>
        <fullName evidence="7">Ribosomal RNA small subunit methyltransferase H</fullName>
        <ecNumber evidence="7">2.1.1.199</ecNumber>
    </recommendedName>
    <alternativeName>
        <fullName evidence="7">16S rRNA m(4)C1402 methyltransferase</fullName>
    </alternativeName>
    <alternativeName>
        <fullName evidence="7">rRNA (cytosine-N(4)-)-methyltransferase RsmH</fullName>
    </alternativeName>
</protein>
<dbReference type="Pfam" id="PF01795">
    <property type="entry name" value="Methyltransf_5"/>
    <property type="match status" value="1"/>
</dbReference>
<dbReference type="GO" id="GO:0070475">
    <property type="term" value="P:rRNA base methylation"/>
    <property type="evidence" value="ECO:0007669"/>
    <property type="project" value="UniProtKB-UniRule"/>
</dbReference>
<feature type="binding site" evidence="7">
    <location>
        <position position="79"/>
    </location>
    <ligand>
        <name>S-adenosyl-L-methionine</name>
        <dbReference type="ChEBI" id="CHEBI:59789"/>
    </ligand>
</feature>
<dbReference type="Proteomes" id="UP000290495">
    <property type="component" value="Chromosome"/>
</dbReference>
<dbReference type="NCBIfam" id="TIGR00006">
    <property type="entry name" value="16S rRNA (cytosine(1402)-N(4))-methyltransferase RsmH"/>
    <property type="match status" value="1"/>
</dbReference>
<dbReference type="AlphaFoldDB" id="A0A449AQU6"/>
<keyword evidence="4 7" id="KW-0489">Methyltransferase</keyword>
<evidence type="ECO:0000256" key="1">
    <source>
        <dbReference type="ARBA" id="ARBA00010396"/>
    </source>
</evidence>
<comment type="catalytic activity">
    <reaction evidence="7">
        <text>cytidine(1402) in 16S rRNA + S-adenosyl-L-methionine = N(4)-methylcytidine(1402) in 16S rRNA + S-adenosyl-L-homocysteine + H(+)</text>
        <dbReference type="Rhea" id="RHEA:42928"/>
        <dbReference type="Rhea" id="RHEA-COMP:10286"/>
        <dbReference type="Rhea" id="RHEA-COMP:10287"/>
        <dbReference type="ChEBI" id="CHEBI:15378"/>
        <dbReference type="ChEBI" id="CHEBI:57856"/>
        <dbReference type="ChEBI" id="CHEBI:59789"/>
        <dbReference type="ChEBI" id="CHEBI:74506"/>
        <dbReference type="ChEBI" id="CHEBI:82748"/>
        <dbReference type="EC" id="2.1.1.199"/>
    </reaction>
</comment>
<evidence type="ECO:0000256" key="6">
    <source>
        <dbReference type="ARBA" id="ARBA00022691"/>
    </source>
</evidence>
<dbReference type="SUPFAM" id="SSF81799">
    <property type="entry name" value="Putative methyltransferase TM0872, insert domain"/>
    <property type="match status" value="1"/>
</dbReference>
<comment type="similarity">
    <text evidence="1 7">Belongs to the methyltransferase superfamily. RsmH family.</text>
</comment>
<keyword evidence="3 7" id="KW-0698">rRNA processing</keyword>
<accession>A0A449AQU6</accession>
<sequence length="300" mass="34142">MDKLHYSVMLNETVDSLGVRPDGIYVDLTLGMGGHSSEILKKLTSGHLFSFDKDQFAIRMASEKLSKISNNFTLIKSDFQNIKSKLKSLNVEKVDGIIADLGFSSPQVDQADRGFSYNKDAVLDMRMDQEQEISALDVINKYSEEKISQILRDYADVKLHKKVAKAIISQRPITRTLELVEIIKNAYPAALLRQKNPAKAIFQAIRIEVNNELSSLEKMLNDSLEILNPKGVIAIITFHSIEDRIVKNFIKKITYSTIPDKMPIQEEKKYEIKQILPSNEEIQENKRSKSAKLRIIKKCL</sequence>
<dbReference type="GO" id="GO:0071424">
    <property type="term" value="F:rRNA (cytosine-N4-)-methyltransferase activity"/>
    <property type="evidence" value="ECO:0007669"/>
    <property type="project" value="UniProtKB-UniRule"/>
</dbReference>